<proteinExistence type="predicted"/>
<comment type="caution">
    <text evidence="2">The sequence shown here is derived from an EMBL/GenBank/DDBJ whole genome shotgun (WGS) entry which is preliminary data.</text>
</comment>
<dbReference type="AlphaFoldDB" id="A0A094JDA2"/>
<dbReference type="OrthoDB" id="6272643at2"/>
<name>A0A094JDA2_9GAMM</name>
<sequence>MRHYVKTWLLCLALITLVVSPAYAGHRGGYYHPSHHHYRHHHNDWGWYLGLSTLVLLPEIIRQTQPRMPEPYPYYAPYAPAVTVTPLSPYAQDYDASYGNDDALPQNDSAYAKSDAATDLESGADMVTTSRNAARSYERPTLQSGVRSLPANARVIQTAHGTEYEWLGQRYHYDWQTELYMPLSR</sequence>
<accession>A0A094JDA2</accession>
<feature type="signal peptide" evidence="1">
    <location>
        <begin position="1"/>
        <end position="24"/>
    </location>
</feature>
<organism evidence="2 3">
    <name type="scientific">Shewanella mangrovi</name>
    <dbReference type="NCBI Taxonomy" id="1515746"/>
    <lineage>
        <taxon>Bacteria</taxon>
        <taxon>Pseudomonadati</taxon>
        <taxon>Pseudomonadota</taxon>
        <taxon>Gammaproteobacteria</taxon>
        <taxon>Alteromonadales</taxon>
        <taxon>Shewanellaceae</taxon>
        <taxon>Shewanella</taxon>
    </lineage>
</organism>
<keyword evidence="3" id="KW-1185">Reference proteome</keyword>
<reference evidence="2 3" key="1">
    <citation type="submission" date="2014-06" db="EMBL/GenBank/DDBJ databases">
        <title>Shewanella sp. YQH10.</title>
        <authorList>
            <person name="Liu Y."/>
            <person name="Zeng R."/>
        </authorList>
    </citation>
    <scope>NUCLEOTIDE SEQUENCE [LARGE SCALE GENOMIC DNA]</scope>
    <source>
        <strain evidence="2 3">YQH10</strain>
    </source>
</reference>
<gene>
    <name evidence="2" type="ORF">HR45_08335</name>
</gene>
<evidence type="ECO:0008006" key="4">
    <source>
        <dbReference type="Google" id="ProtNLM"/>
    </source>
</evidence>
<dbReference type="RefSeq" id="WP_037441752.1">
    <property type="nucleotide sequence ID" value="NZ_JPEO01000004.1"/>
</dbReference>
<dbReference type="Proteomes" id="UP000029264">
    <property type="component" value="Unassembled WGS sequence"/>
</dbReference>
<evidence type="ECO:0000313" key="2">
    <source>
        <dbReference type="EMBL" id="KFZ37850.1"/>
    </source>
</evidence>
<evidence type="ECO:0000256" key="1">
    <source>
        <dbReference type="SAM" id="SignalP"/>
    </source>
</evidence>
<evidence type="ECO:0000313" key="3">
    <source>
        <dbReference type="Proteomes" id="UP000029264"/>
    </source>
</evidence>
<dbReference type="STRING" id="1515746.HR45_08335"/>
<keyword evidence="1" id="KW-0732">Signal</keyword>
<protein>
    <recommendedName>
        <fullName evidence="4">Secreted protein</fullName>
    </recommendedName>
</protein>
<dbReference type="EMBL" id="JPEO01000004">
    <property type="protein sequence ID" value="KFZ37850.1"/>
    <property type="molecule type" value="Genomic_DNA"/>
</dbReference>
<feature type="chain" id="PRO_5005414689" description="Secreted protein" evidence="1">
    <location>
        <begin position="25"/>
        <end position="185"/>
    </location>
</feature>